<feature type="transmembrane region" description="Helical" evidence="1">
    <location>
        <begin position="220"/>
        <end position="249"/>
    </location>
</feature>
<protein>
    <recommendedName>
        <fullName evidence="4">Glycosyltransferase RgtA/B/C/D-like domain-containing protein</fullName>
    </recommendedName>
</protein>
<feature type="transmembrane region" description="Helical" evidence="1">
    <location>
        <begin position="339"/>
        <end position="357"/>
    </location>
</feature>
<feature type="transmembrane region" description="Helical" evidence="1">
    <location>
        <begin position="306"/>
        <end position="327"/>
    </location>
</feature>
<keyword evidence="1" id="KW-0812">Transmembrane</keyword>
<comment type="caution">
    <text evidence="2">The sequence shown here is derived from an EMBL/GenBank/DDBJ whole genome shotgun (WGS) entry which is preliminary data.</text>
</comment>
<gene>
    <name evidence="2" type="ORF">EFL95_08485</name>
</gene>
<feature type="transmembrane region" description="Helical" evidence="1">
    <location>
        <begin position="12"/>
        <end position="34"/>
    </location>
</feature>
<dbReference type="Proteomes" id="UP000277094">
    <property type="component" value="Unassembled WGS sequence"/>
</dbReference>
<proteinExistence type="predicted"/>
<keyword evidence="3" id="KW-1185">Reference proteome</keyword>
<evidence type="ECO:0008006" key="4">
    <source>
        <dbReference type="Google" id="ProtNLM"/>
    </source>
</evidence>
<dbReference type="OrthoDB" id="3801119at2"/>
<dbReference type="AlphaFoldDB" id="A0A3N0DTW0"/>
<feature type="transmembrane region" description="Helical" evidence="1">
    <location>
        <begin position="84"/>
        <end position="105"/>
    </location>
</feature>
<feature type="transmembrane region" description="Helical" evidence="1">
    <location>
        <begin position="422"/>
        <end position="444"/>
    </location>
</feature>
<feature type="transmembrane region" description="Helical" evidence="1">
    <location>
        <begin position="195"/>
        <end position="213"/>
    </location>
</feature>
<keyword evidence="1" id="KW-1133">Transmembrane helix</keyword>
<evidence type="ECO:0000313" key="2">
    <source>
        <dbReference type="EMBL" id="RNL79065.1"/>
    </source>
</evidence>
<organism evidence="2 3">
    <name type="scientific">Nocardioides marmorisolisilvae</name>
    <dbReference type="NCBI Taxonomy" id="1542737"/>
    <lineage>
        <taxon>Bacteria</taxon>
        <taxon>Bacillati</taxon>
        <taxon>Actinomycetota</taxon>
        <taxon>Actinomycetes</taxon>
        <taxon>Propionibacteriales</taxon>
        <taxon>Nocardioidaceae</taxon>
        <taxon>Nocardioides</taxon>
    </lineage>
</organism>
<dbReference type="EMBL" id="RJSG01000002">
    <property type="protein sequence ID" value="RNL79065.1"/>
    <property type="molecule type" value="Genomic_DNA"/>
</dbReference>
<evidence type="ECO:0000313" key="3">
    <source>
        <dbReference type="Proteomes" id="UP000277094"/>
    </source>
</evidence>
<keyword evidence="1" id="KW-0472">Membrane</keyword>
<reference evidence="2 3" key="1">
    <citation type="submission" date="2018-11" db="EMBL/GenBank/DDBJ databases">
        <authorList>
            <person name="Li F."/>
        </authorList>
    </citation>
    <scope>NUCLEOTIDE SEQUENCE [LARGE SCALE GENOMIC DNA]</scope>
    <source>
        <strain evidence="2 3">KIS18-7</strain>
    </source>
</reference>
<evidence type="ECO:0000256" key="1">
    <source>
        <dbReference type="SAM" id="Phobius"/>
    </source>
</evidence>
<accession>A0A3N0DTW0</accession>
<name>A0A3N0DTW0_9ACTN</name>
<dbReference type="RefSeq" id="WP_123233567.1">
    <property type="nucleotide sequence ID" value="NZ_RJSG01000002.1"/>
</dbReference>
<feature type="transmembrane region" description="Helical" evidence="1">
    <location>
        <begin position="269"/>
        <end position="294"/>
    </location>
</feature>
<feature type="transmembrane region" description="Helical" evidence="1">
    <location>
        <begin position="171"/>
        <end position="189"/>
    </location>
</feature>
<feature type="transmembrane region" description="Helical" evidence="1">
    <location>
        <begin position="394"/>
        <end position="415"/>
    </location>
</feature>
<sequence>MSTPGRRRANRLQTAALAGLGFGIAAWVGAATLMSDRGLDTSDEGFYLLSYRWWDSTPRVFTGVQYIYGPVLDAVGDSVPALRLVRLVSVIALHATLGWAVVTWLRARGAPRRLSPSGELVAVGAITAAGAVQYGWLPLSPGYNDVAVLTSLGLVAALLRCMRAAHLGRPLPVLPAVAAGLCATLLVVAKWSSAALVLALVVVVGAIALRRLGARGWIRFLLVGLGSVLFLGAGFLSMAGGTSVISTIVDVNKLAARTGNSPAELVRMYLNTGAHALGQALLLAVPALVCVGVGRVLSTRGAVRSAAIVLVLAPITVPFVAWPSRWAVPLGGAANVERYTAVLIALGALAAGAAVLNRKRSGADLPDQASEEPLVLVLLLLAPLVQAIGTGNALYLIAVNAFGCWVAALVILGAGLDGALRVVARTATAVAVAVCLAVGTSGLLEIPYRTSSYADSDQQLGGKGITAGLRVGKLQARILTEVQQAAGNPGRGTPILGFDEMAGFVLALDGRSVGEAWYSALDHHRTRVGIEDACSRPNPFAGRRPVVLFDRDPEPEDLTALRSCGIDLGVGYRLVLVPFLAGKSILVYRPIEPRERS</sequence>